<evidence type="ECO:0000313" key="3">
    <source>
        <dbReference type="EMBL" id="QXV72127.1"/>
    </source>
</evidence>
<evidence type="ECO:0000313" key="4">
    <source>
        <dbReference type="Proteomes" id="UP000828192"/>
    </source>
</evidence>
<evidence type="ECO:0000256" key="2">
    <source>
        <dbReference type="ARBA" id="ARBA00022801"/>
    </source>
</evidence>
<keyword evidence="1" id="KW-0540">Nuclease</keyword>
<dbReference type="SUPFAM" id="SSF56672">
    <property type="entry name" value="DNA/RNA polymerases"/>
    <property type="match status" value="1"/>
</dbReference>
<dbReference type="EMBL" id="MZ504995">
    <property type="protein sequence ID" value="QXV72127.1"/>
    <property type="molecule type" value="Genomic_DNA"/>
</dbReference>
<organism evidence="3 4">
    <name type="scientific">Klebsiella phage Geezett</name>
    <dbReference type="NCBI Taxonomy" id="2861002"/>
    <lineage>
        <taxon>Viruses</taxon>
        <taxon>Duplodnaviria</taxon>
        <taxon>Heunggongvirae</taxon>
        <taxon>Uroviricota</taxon>
        <taxon>Caudoviricetes</taxon>
        <taxon>Jameshumphriesvirinae</taxon>
        <taxon>Geezettvirus</taxon>
        <taxon>Geezettvirus geezett</taxon>
    </lineage>
</organism>
<protein>
    <submittedName>
        <fullName evidence="3">DNA polymerase</fullName>
    </submittedName>
</protein>
<dbReference type="Gene3D" id="3.90.1600.10">
    <property type="entry name" value="Palm domain of DNA polymerase"/>
    <property type="match status" value="1"/>
</dbReference>
<sequence>MHYLSKCEDATCGKTYPADLHNCPHCGADSAFSSVAPLDPKWWPYDIETYPNIFTCTFIHAATGMELVYEISDRKNQQQEMVDFMFNLGKSGAWGVGFNNMPFDYPVLHFIAHNPGCTVGDIYDCSQRTIKASNVNRWSVMVWDRDQIFPQLDLLLLNHFDNKARMTSLKALEVAMQSLNVKDLPFPVGMVLNDVQKDELITYNIHDVRETTKFMMRCLSAIQFREELCVTHGRNFMNHNDTKIGKDYFIMELEKNGIQCFNRDDNGRKLGPRQTPRDSICFADVIFPYIKFERPEFNEILKRFQSKTIYKKELDELEKAEGKKDKLVTKGVFSDLECTINGYTFVFGVGGIHGSVESQIVETNDTHQLVDIDVSSMYPSIAIANRIYPEHLGEKFCDINEYFFNERMRVGKKTTPGAVYKLSMNGVYGDSNNAFGPFYDPKYTMTVTVNGQLMLAMLCEKLLTIPGLTIVQSNTDGVTMLCPHDELDNMRAICRAWEAITKLELEEVFYRRMPIRDVNNYLALDNKGNVKRKGAYEYEYQWHQDPSATIVGKAAEAALLFDTDIRTFITQHRDPFDFMLRAKVPRSARLVMRWPEWSAEREMQNTTRVFISRNGGSLVKLLPPTGVPGTWKRKNGIKDDVYNAVMREITGQPGNVVHYPAHVNKVEGYPDNNISDRWELILPDGTSRVCDSIGTPWDERIHTKSRSKHDAVRETGMYVGWKVTECADAKDFDWSSLDYEYYVKEAEKLVLPLTSASK</sequence>
<evidence type="ECO:0000256" key="1">
    <source>
        <dbReference type="ARBA" id="ARBA00022722"/>
    </source>
</evidence>
<dbReference type="InterPro" id="IPR023211">
    <property type="entry name" value="DNA_pol_palm_dom_sf"/>
</dbReference>
<gene>
    <name evidence="3" type="ORF">Geezett_055</name>
</gene>
<dbReference type="GO" id="GO:0016787">
    <property type="term" value="F:hydrolase activity"/>
    <property type="evidence" value="ECO:0007669"/>
    <property type="project" value="UniProtKB-KW"/>
</dbReference>
<reference evidence="3" key="1">
    <citation type="journal article" date="2021" name="Microbiol. Resour. Announc.">
        <title>Complete Genome Sequence of the Virulent Klebsiella pneumoniae Phage Geezett Infecting Multidrug-Resistant Clinical Strains.</title>
        <authorList>
            <person name="Loh B."/>
            <person name="Zhang L."/>
            <person name="Hua X."/>
            <person name="Yu Y."/>
            <person name="Ma L."/>
            <person name="Wang X."/>
            <person name="Manohar P."/>
            <person name="Nachimuthu R."/>
            <person name="Martins W.M.B.S."/>
            <person name="Toleman M.A."/>
            <person name="Leptihn S."/>
        </authorList>
    </citation>
    <scope>NUCLEOTIDE SEQUENCE</scope>
</reference>
<keyword evidence="2" id="KW-0378">Hydrolase</keyword>
<keyword evidence="4" id="KW-1185">Reference proteome</keyword>
<accession>A0AAE7VJX7</accession>
<name>A0AAE7VJX7_9CAUD</name>
<proteinExistence type="predicted"/>
<dbReference type="InterPro" id="IPR043502">
    <property type="entry name" value="DNA/RNA_pol_sf"/>
</dbReference>
<dbReference type="Proteomes" id="UP000828192">
    <property type="component" value="Segment"/>
</dbReference>
<dbReference type="GO" id="GO:0004518">
    <property type="term" value="F:nuclease activity"/>
    <property type="evidence" value="ECO:0007669"/>
    <property type="project" value="UniProtKB-KW"/>
</dbReference>